<dbReference type="Proteomes" id="UP000630528">
    <property type="component" value="Unassembled WGS sequence"/>
</dbReference>
<proteinExistence type="predicted"/>
<accession>A0A934TWH5</accession>
<organism evidence="2 3">
    <name type="scientific">Ramlibacter ginsenosidimutans</name>
    <dbReference type="NCBI Taxonomy" id="502333"/>
    <lineage>
        <taxon>Bacteria</taxon>
        <taxon>Pseudomonadati</taxon>
        <taxon>Pseudomonadota</taxon>
        <taxon>Betaproteobacteria</taxon>
        <taxon>Burkholderiales</taxon>
        <taxon>Comamonadaceae</taxon>
        <taxon>Ramlibacter</taxon>
    </lineage>
</organism>
<evidence type="ECO:0000313" key="2">
    <source>
        <dbReference type="EMBL" id="MBK6008754.1"/>
    </source>
</evidence>
<keyword evidence="1" id="KW-1133">Transmembrane helix</keyword>
<evidence type="ECO:0008006" key="4">
    <source>
        <dbReference type="Google" id="ProtNLM"/>
    </source>
</evidence>
<comment type="caution">
    <text evidence="2">The sequence shown here is derived from an EMBL/GenBank/DDBJ whole genome shotgun (WGS) entry which is preliminary data.</text>
</comment>
<evidence type="ECO:0000313" key="3">
    <source>
        <dbReference type="Proteomes" id="UP000630528"/>
    </source>
</evidence>
<reference evidence="2" key="1">
    <citation type="journal article" date="2012" name="J. Microbiol. Biotechnol.">
        <title>Ramlibacter ginsenosidimutans sp. nov., with ginsenoside-converting activity.</title>
        <authorList>
            <person name="Wang L."/>
            <person name="An D.S."/>
            <person name="Kim S.G."/>
            <person name="Jin F.X."/>
            <person name="Kim S.C."/>
            <person name="Lee S.T."/>
            <person name="Im W.T."/>
        </authorList>
    </citation>
    <scope>NUCLEOTIDE SEQUENCE</scope>
    <source>
        <strain evidence="2">KACC 17527</strain>
    </source>
</reference>
<dbReference type="AlphaFoldDB" id="A0A934TWH5"/>
<keyword evidence="1" id="KW-0472">Membrane</keyword>
<sequence length="139" mass="14590">MKSLRSQQSGVGLLEPLIAIVILSFGLLGLAKFQLGMTAQTTDAQARLSASSAAEDLLTQVRVDLANLPCYQLPAAGACTNPFAQSQAAAWSARVQHSLPGFVSATAATSGNQFTVTMTWIGKTANDVRTHTVTTDVRP</sequence>
<reference evidence="2" key="2">
    <citation type="submission" date="2021-01" db="EMBL/GenBank/DDBJ databases">
        <authorList>
            <person name="Kang M."/>
        </authorList>
    </citation>
    <scope>NUCLEOTIDE SEQUENCE</scope>
    <source>
        <strain evidence="2">KACC 17527</strain>
    </source>
</reference>
<gene>
    <name evidence="2" type="ORF">JJB11_21865</name>
</gene>
<evidence type="ECO:0000256" key="1">
    <source>
        <dbReference type="SAM" id="Phobius"/>
    </source>
</evidence>
<dbReference type="RefSeq" id="WP_201176580.1">
    <property type="nucleotide sequence ID" value="NZ_JAEPWM010000011.1"/>
</dbReference>
<dbReference type="EMBL" id="JAEPWM010000011">
    <property type="protein sequence ID" value="MBK6008754.1"/>
    <property type="molecule type" value="Genomic_DNA"/>
</dbReference>
<name>A0A934TWH5_9BURK</name>
<keyword evidence="1" id="KW-0812">Transmembrane</keyword>
<feature type="transmembrane region" description="Helical" evidence="1">
    <location>
        <begin position="12"/>
        <end position="31"/>
    </location>
</feature>
<keyword evidence="3" id="KW-1185">Reference proteome</keyword>
<protein>
    <recommendedName>
        <fullName evidence="4">Type IV pilus modification protein PilV</fullName>
    </recommendedName>
</protein>